<keyword evidence="4 6" id="KW-1133">Transmembrane helix</keyword>
<evidence type="ECO:0000256" key="6">
    <source>
        <dbReference type="SAM" id="Phobius"/>
    </source>
</evidence>
<keyword evidence="5 6" id="KW-0472">Membrane</keyword>
<dbReference type="Pfam" id="PF00884">
    <property type="entry name" value="Sulfatase"/>
    <property type="match status" value="1"/>
</dbReference>
<evidence type="ECO:0000313" key="9">
    <source>
        <dbReference type="Proteomes" id="UP000078596"/>
    </source>
</evidence>
<dbReference type="CDD" id="cd16015">
    <property type="entry name" value="LTA_synthase"/>
    <property type="match status" value="1"/>
</dbReference>
<dbReference type="InterPro" id="IPR050448">
    <property type="entry name" value="OpgB/LTA_synthase_biosynth"/>
</dbReference>
<evidence type="ECO:0000256" key="4">
    <source>
        <dbReference type="ARBA" id="ARBA00022989"/>
    </source>
</evidence>
<dbReference type="KEGG" id="haz:A9404_03705"/>
<keyword evidence="9" id="KW-1185">Reference proteome</keyword>
<name>A0A191ZFH1_9GAMM</name>
<dbReference type="OrthoDB" id="5363296at2"/>
<dbReference type="SUPFAM" id="SSF53649">
    <property type="entry name" value="Alkaline phosphatase-like"/>
    <property type="match status" value="1"/>
</dbReference>
<feature type="transmembrane region" description="Helical" evidence="6">
    <location>
        <begin position="41"/>
        <end position="74"/>
    </location>
</feature>
<evidence type="ECO:0000256" key="1">
    <source>
        <dbReference type="ARBA" id="ARBA00004651"/>
    </source>
</evidence>
<comment type="subcellular location">
    <subcellularLocation>
        <location evidence="1">Cell membrane</location>
        <topology evidence="1">Multi-pass membrane protein</topology>
    </subcellularLocation>
</comment>
<dbReference type="AlphaFoldDB" id="A0A191ZFH1"/>
<evidence type="ECO:0000256" key="2">
    <source>
        <dbReference type="ARBA" id="ARBA00022475"/>
    </source>
</evidence>
<accession>A0A191ZFH1</accession>
<dbReference type="STRING" id="1860122.A9404_03705"/>
<keyword evidence="3 6" id="KW-0812">Transmembrane</keyword>
<evidence type="ECO:0000256" key="3">
    <source>
        <dbReference type="ARBA" id="ARBA00022692"/>
    </source>
</evidence>
<feature type="transmembrane region" description="Helical" evidence="6">
    <location>
        <begin position="142"/>
        <end position="159"/>
    </location>
</feature>
<sequence length="507" mass="55902">MTSIVLAALAGLLVSFALEGVLQPRPVAPTRRKPSDLALHVGIWLAAYCLLTLILGRPWFAMTVVSAGLLTLIMVNNAKYLALREPFVFQDYDYFIDAIRHPRLYIPFLGWGRAIAAALGIAAAIGLGFWAEDRLQITPQTLGAYSGMGALAAGLILFGHRWRSIMTFEPVTDLTAHGLLSALWHYGHAYFSPVPSWRSPLLAAEKNPDDSAETLPHIVAVQSESFFDPRTLWPDIAPSVTAGLDRLGAEAVAAGTCRVPAWGANTVRSEFAFLSGFDADNLGVHRFNPYRAFKSDEHGSLARALKNLGYRTLCIHPYPISFYDRQRVYPLLGFDEFIDLAAFTPADKFGPYTADQAIAERIRTLLAEAEVPTFIFVITMENHGPLHLEKVAPDDIATLYTAPPPAGTDDLTIYLRHLRNASRMAEHIAETLTDNVRPGWLCWYGDHVPIMSTVYEKLGMPDGRTPYFIWHTDVSEASGPGTHRNASELAQILLKQAGFLRNAPPSH</sequence>
<proteinExistence type="predicted"/>
<feature type="transmembrane region" description="Helical" evidence="6">
    <location>
        <begin position="108"/>
        <end position="130"/>
    </location>
</feature>
<protein>
    <recommendedName>
        <fullName evidence="7">Sulfatase N-terminal domain-containing protein</fullName>
    </recommendedName>
</protein>
<dbReference type="GO" id="GO:0005886">
    <property type="term" value="C:plasma membrane"/>
    <property type="evidence" value="ECO:0007669"/>
    <property type="project" value="UniProtKB-SubCell"/>
</dbReference>
<dbReference type="RefSeq" id="WP_066098780.1">
    <property type="nucleotide sequence ID" value="NZ_CP016027.1"/>
</dbReference>
<evidence type="ECO:0000313" key="8">
    <source>
        <dbReference type="EMBL" id="ANJ66602.1"/>
    </source>
</evidence>
<evidence type="ECO:0000259" key="7">
    <source>
        <dbReference type="Pfam" id="PF00884"/>
    </source>
</evidence>
<dbReference type="InterPro" id="IPR000917">
    <property type="entry name" value="Sulfatase_N"/>
</dbReference>
<reference evidence="8 9" key="1">
    <citation type="submission" date="2016-06" db="EMBL/GenBank/DDBJ databases">
        <title>Insight into the functional genes involving in sulfur oxidation in Pearl River water.</title>
        <authorList>
            <person name="Luo J."/>
            <person name="Tan X."/>
            <person name="Lin W."/>
        </authorList>
    </citation>
    <scope>NUCLEOTIDE SEQUENCE [LARGE SCALE GENOMIC DNA]</scope>
    <source>
        <strain evidence="8 9">LS2</strain>
    </source>
</reference>
<dbReference type="PANTHER" id="PTHR47371:SF3">
    <property type="entry name" value="PHOSPHOGLYCEROL TRANSFERASE I"/>
    <property type="match status" value="1"/>
</dbReference>
<gene>
    <name evidence="8" type="ORF">A9404_03705</name>
</gene>
<dbReference type="PANTHER" id="PTHR47371">
    <property type="entry name" value="LIPOTEICHOIC ACID SYNTHASE"/>
    <property type="match status" value="1"/>
</dbReference>
<dbReference type="InterPro" id="IPR017850">
    <property type="entry name" value="Alkaline_phosphatase_core_sf"/>
</dbReference>
<dbReference type="Gene3D" id="3.40.720.10">
    <property type="entry name" value="Alkaline Phosphatase, subunit A"/>
    <property type="match status" value="1"/>
</dbReference>
<keyword evidence="2" id="KW-1003">Cell membrane</keyword>
<organism evidence="8 9">
    <name type="scientific">Halothiobacillus diazotrophicus</name>
    <dbReference type="NCBI Taxonomy" id="1860122"/>
    <lineage>
        <taxon>Bacteria</taxon>
        <taxon>Pseudomonadati</taxon>
        <taxon>Pseudomonadota</taxon>
        <taxon>Gammaproteobacteria</taxon>
        <taxon>Chromatiales</taxon>
        <taxon>Halothiobacillaceae</taxon>
        <taxon>Halothiobacillus</taxon>
    </lineage>
</organism>
<dbReference type="EMBL" id="CP016027">
    <property type="protein sequence ID" value="ANJ66602.1"/>
    <property type="molecule type" value="Genomic_DNA"/>
</dbReference>
<evidence type="ECO:0000256" key="5">
    <source>
        <dbReference type="ARBA" id="ARBA00023136"/>
    </source>
</evidence>
<feature type="domain" description="Sulfatase N-terminal" evidence="7">
    <location>
        <begin position="216"/>
        <end position="477"/>
    </location>
</feature>
<dbReference type="Proteomes" id="UP000078596">
    <property type="component" value="Chromosome"/>
</dbReference>